<evidence type="ECO:0000256" key="3">
    <source>
        <dbReference type="ARBA" id="ARBA00022692"/>
    </source>
</evidence>
<keyword evidence="5 6" id="KW-0472">Membrane</keyword>
<gene>
    <name evidence="8" type="primary">TorWAT16</name>
    <name evidence="8" type="ORF">TorRG33x02_243710</name>
</gene>
<dbReference type="OrthoDB" id="10319086at2759"/>
<evidence type="ECO:0000313" key="9">
    <source>
        <dbReference type="Proteomes" id="UP000237000"/>
    </source>
</evidence>
<keyword evidence="3 6" id="KW-0812">Transmembrane</keyword>
<comment type="caution">
    <text evidence="8">The sequence shown here is derived from an EMBL/GenBank/DDBJ whole genome shotgun (WGS) entry which is preliminary data.</text>
</comment>
<feature type="transmembrane region" description="Helical" evidence="6">
    <location>
        <begin position="103"/>
        <end position="125"/>
    </location>
</feature>
<dbReference type="Pfam" id="PF00892">
    <property type="entry name" value="EamA"/>
    <property type="match status" value="1"/>
</dbReference>
<evidence type="ECO:0000256" key="5">
    <source>
        <dbReference type="ARBA" id="ARBA00023136"/>
    </source>
</evidence>
<evidence type="ECO:0000256" key="4">
    <source>
        <dbReference type="ARBA" id="ARBA00022989"/>
    </source>
</evidence>
<evidence type="ECO:0000256" key="6">
    <source>
        <dbReference type="RuleBase" id="RU363077"/>
    </source>
</evidence>
<dbReference type="InterPro" id="IPR030184">
    <property type="entry name" value="WAT1-related"/>
</dbReference>
<dbReference type="AlphaFoldDB" id="A0A2P5DRS5"/>
<sequence length="358" mass="38621">MGSWNNCKKNVVPFAAIAAVECSIVATSTLYKAAHAKGLHYFVFFTYSYILASLVLLILSLVFPRRRLPPFKLSVLNKIILLSVIGFLARMCGFKGIEYSSPALASSISTLAPAFTFILAILFRMESLDLRSSTTQAKIIGTIVSISGALVAVLYKGPTILSSQAPKVSYHSLGTAQANWAIGGLLQAIDQLLSAASHILQAHILIMYPAELYVALMYSLGVTIIAIPVSFMVEDQLSAWMLKPDITLATVLYAGLFGKAFIGAIYSFCLPLKGPLYISIFKPLSIVIATAASFILLGDDLHLGSVVGGMILLLGFYAVLWGKAKEQETKNCGSENLGASIEAKTPLLRSHIEEKYVE</sequence>
<dbReference type="EMBL" id="JXTC01000253">
    <property type="protein sequence ID" value="PON75972.1"/>
    <property type="molecule type" value="Genomic_DNA"/>
</dbReference>
<dbReference type="STRING" id="63057.A0A2P5DRS5"/>
<feature type="transmembrane region" description="Helical" evidence="6">
    <location>
        <begin position="251"/>
        <end position="269"/>
    </location>
</feature>
<dbReference type="SUPFAM" id="SSF103481">
    <property type="entry name" value="Multidrug resistance efflux transporter EmrE"/>
    <property type="match status" value="1"/>
</dbReference>
<feature type="transmembrane region" description="Helical" evidence="6">
    <location>
        <begin position="303"/>
        <end position="321"/>
    </location>
</feature>
<dbReference type="InterPro" id="IPR000620">
    <property type="entry name" value="EamA_dom"/>
</dbReference>
<accession>A0A2P5DRS5</accession>
<dbReference type="InParanoid" id="A0A2P5DRS5"/>
<comment type="subcellular location">
    <subcellularLocation>
        <location evidence="1 6">Membrane</location>
        <topology evidence="1 6">Multi-pass membrane protein</topology>
    </subcellularLocation>
</comment>
<feature type="transmembrane region" description="Helical" evidence="6">
    <location>
        <begin position="276"/>
        <end position="297"/>
    </location>
</feature>
<feature type="transmembrane region" description="Helical" evidence="6">
    <location>
        <begin position="12"/>
        <end position="33"/>
    </location>
</feature>
<dbReference type="GO" id="GO:0016020">
    <property type="term" value="C:membrane"/>
    <property type="evidence" value="ECO:0007669"/>
    <property type="project" value="UniProtKB-SubCell"/>
</dbReference>
<protein>
    <recommendedName>
        <fullName evidence="6">WAT1-related protein</fullName>
    </recommendedName>
</protein>
<dbReference type="PANTHER" id="PTHR31218">
    <property type="entry name" value="WAT1-RELATED PROTEIN"/>
    <property type="match status" value="1"/>
</dbReference>
<evidence type="ECO:0000259" key="7">
    <source>
        <dbReference type="Pfam" id="PF00892"/>
    </source>
</evidence>
<name>A0A2P5DRS5_TREOI</name>
<feature type="transmembrane region" description="Helical" evidence="6">
    <location>
        <begin position="39"/>
        <end position="63"/>
    </location>
</feature>
<proteinExistence type="inferred from homology"/>
<comment type="similarity">
    <text evidence="2 6">Belongs to the drug/metabolite transporter (DMT) superfamily. Plant drug/metabolite exporter (P-DME) (TC 2.A.7.4) family.</text>
</comment>
<dbReference type="GO" id="GO:0022857">
    <property type="term" value="F:transmembrane transporter activity"/>
    <property type="evidence" value="ECO:0007669"/>
    <property type="project" value="InterPro"/>
</dbReference>
<dbReference type="Proteomes" id="UP000237000">
    <property type="component" value="Unassembled WGS sequence"/>
</dbReference>
<evidence type="ECO:0000256" key="1">
    <source>
        <dbReference type="ARBA" id="ARBA00004141"/>
    </source>
</evidence>
<dbReference type="InterPro" id="IPR037185">
    <property type="entry name" value="EmrE-like"/>
</dbReference>
<evidence type="ECO:0000313" key="8">
    <source>
        <dbReference type="EMBL" id="PON75972.1"/>
    </source>
</evidence>
<reference evidence="9" key="1">
    <citation type="submission" date="2016-06" db="EMBL/GenBank/DDBJ databases">
        <title>Parallel loss of symbiosis genes in relatives of nitrogen-fixing non-legume Parasponia.</title>
        <authorList>
            <person name="Van Velzen R."/>
            <person name="Holmer R."/>
            <person name="Bu F."/>
            <person name="Rutten L."/>
            <person name="Van Zeijl A."/>
            <person name="Liu W."/>
            <person name="Santuari L."/>
            <person name="Cao Q."/>
            <person name="Sharma T."/>
            <person name="Shen D."/>
            <person name="Roswanjaya Y."/>
            <person name="Wardhani T."/>
            <person name="Kalhor M.S."/>
            <person name="Jansen J."/>
            <person name="Van den Hoogen J."/>
            <person name="Gungor B."/>
            <person name="Hartog M."/>
            <person name="Hontelez J."/>
            <person name="Verver J."/>
            <person name="Yang W.-C."/>
            <person name="Schijlen E."/>
            <person name="Repin R."/>
            <person name="Schilthuizen M."/>
            <person name="Schranz E."/>
            <person name="Heidstra R."/>
            <person name="Miyata K."/>
            <person name="Fedorova E."/>
            <person name="Kohlen W."/>
            <person name="Bisseling T."/>
            <person name="Smit S."/>
            <person name="Geurts R."/>
        </authorList>
    </citation>
    <scope>NUCLEOTIDE SEQUENCE [LARGE SCALE GENOMIC DNA]</scope>
    <source>
        <strain evidence="9">cv. RG33-2</strain>
    </source>
</reference>
<keyword evidence="9" id="KW-1185">Reference proteome</keyword>
<feature type="domain" description="EamA" evidence="7">
    <location>
        <begin position="24"/>
        <end position="153"/>
    </location>
</feature>
<organism evidence="8 9">
    <name type="scientific">Trema orientale</name>
    <name type="common">Charcoal tree</name>
    <name type="synonym">Celtis orientalis</name>
    <dbReference type="NCBI Taxonomy" id="63057"/>
    <lineage>
        <taxon>Eukaryota</taxon>
        <taxon>Viridiplantae</taxon>
        <taxon>Streptophyta</taxon>
        <taxon>Embryophyta</taxon>
        <taxon>Tracheophyta</taxon>
        <taxon>Spermatophyta</taxon>
        <taxon>Magnoliopsida</taxon>
        <taxon>eudicotyledons</taxon>
        <taxon>Gunneridae</taxon>
        <taxon>Pentapetalae</taxon>
        <taxon>rosids</taxon>
        <taxon>fabids</taxon>
        <taxon>Rosales</taxon>
        <taxon>Cannabaceae</taxon>
        <taxon>Trema</taxon>
    </lineage>
</organism>
<feature type="transmembrane region" description="Helical" evidence="6">
    <location>
        <begin position="212"/>
        <end position="231"/>
    </location>
</feature>
<evidence type="ECO:0000256" key="2">
    <source>
        <dbReference type="ARBA" id="ARBA00007635"/>
    </source>
</evidence>
<keyword evidence="4 6" id="KW-1133">Transmembrane helix</keyword>
<feature type="transmembrane region" description="Helical" evidence="6">
    <location>
        <begin position="75"/>
        <end position="97"/>
    </location>
</feature>